<evidence type="ECO:0000256" key="1">
    <source>
        <dbReference type="SAM" id="MobiDB-lite"/>
    </source>
</evidence>
<organism evidence="2 3">
    <name type="scientific">Natrialba hulunbeirensis JCM 10989</name>
    <dbReference type="NCBI Taxonomy" id="1227493"/>
    <lineage>
        <taxon>Archaea</taxon>
        <taxon>Methanobacteriati</taxon>
        <taxon>Methanobacteriota</taxon>
        <taxon>Stenosarchaea group</taxon>
        <taxon>Halobacteria</taxon>
        <taxon>Halobacteriales</taxon>
        <taxon>Natrialbaceae</taxon>
        <taxon>Natrialba</taxon>
    </lineage>
</organism>
<dbReference type="Proteomes" id="UP000011519">
    <property type="component" value="Unassembled WGS sequence"/>
</dbReference>
<name>L9ZW89_9EURY</name>
<evidence type="ECO:0000313" key="3">
    <source>
        <dbReference type="Proteomes" id="UP000011519"/>
    </source>
</evidence>
<dbReference type="EMBL" id="AOIM01000035">
    <property type="protein sequence ID" value="ELY90336.1"/>
    <property type="molecule type" value="Genomic_DNA"/>
</dbReference>
<proteinExistence type="predicted"/>
<evidence type="ECO:0000313" key="2">
    <source>
        <dbReference type="EMBL" id="ELY90336.1"/>
    </source>
</evidence>
<protein>
    <submittedName>
        <fullName evidence="2">Uncharacterized protein</fullName>
    </submittedName>
</protein>
<dbReference type="PATRIC" id="fig|1227493.4.peg.2508"/>
<dbReference type="AlphaFoldDB" id="L9ZW89"/>
<keyword evidence="3" id="KW-1185">Reference proteome</keyword>
<comment type="caution">
    <text evidence="2">The sequence shown here is derived from an EMBL/GenBank/DDBJ whole genome shotgun (WGS) entry which is preliminary data.</text>
</comment>
<sequence length="238" mass="25006">MNWPMTDDGLTDGGGRADGDTDDSGDGSRDRDDESTTNSSAPRSTISDELEVPNCPPNPDETAHVLPDEKLAYPEFAFDNGEMAADGSFDLEQSLDRDELGDWLADLAAGLESHDVAVSTTDEIAIFGVGSGDAAISFEPDDTDTGAHTGTLEVTFSLNAKLMTFSDDPDERRAGARAGEGFIPLEMLTSDAAPSSFRCYNWIDDPLGDSTAASTTDSSSDSVSNPTADPTTDSGNDT</sequence>
<feature type="region of interest" description="Disordered" evidence="1">
    <location>
        <begin position="1"/>
        <end position="68"/>
    </location>
</feature>
<gene>
    <name evidence="2" type="ORF">C483_12528</name>
</gene>
<accession>L9ZW89</accession>
<reference evidence="2 3" key="1">
    <citation type="journal article" date="2014" name="PLoS Genet.">
        <title>Phylogenetically driven sequencing of extremely halophilic archaea reveals strategies for static and dynamic osmo-response.</title>
        <authorList>
            <person name="Becker E.A."/>
            <person name="Seitzer P.M."/>
            <person name="Tritt A."/>
            <person name="Larsen D."/>
            <person name="Krusor M."/>
            <person name="Yao A.I."/>
            <person name="Wu D."/>
            <person name="Madern D."/>
            <person name="Eisen J.A."/>
            <person name="Darling A.E."/>
            <person name="Facciotti M.T."/>
        </authorList>
    </citation>
    <scope>NUCLEOTIDE SEQUENCE [LARGE SCALE GENOMIC DNA]</scope>
    <source>
        <strain evidence="2 3">JCM 10989</strain>
    </source>
</reference>
<feature type="compositionally biased region" description="Polar residues" evidence="1">
    <location>
        <begin position="38"/>
        <end position="47"/>
    </location>
</feature>
<feature type="region of interest" description="Disordered" evidence="1">
    <location>
        <begin position="210"/>
        <end position="238"/>
    </location>
</feature>
<feature type="compositionally biased region" description="Low complexity" evidence="1">
    <location>
        <begin position="210"/>
        <end position="229"/>
    </location>
</feature>